<dbReference type="InterPro" id="IPR038282">
    <property type="entry name" value="DUF2267_sf"/>
</dbReference>
<dbReference type="InterPro" id="IPR001533">
    <property type="entry name" value="Pterin_deHydtase"/>
</dbReference>
<dbReference type="SUPFAM" id="SSF55248">
    <property type="entry name" value="PCD-like"/>
    <property type="match status" value="1"/>
</dbReference>
<dbReference type="InterPro" id="IPR018727">
    <property type="entry name" value="DUF2267"/>
</dbReference>
<feature type="compositionally biased region" description="Basic and acidic residues" evidence="6">
    <location>
        <begin position="38"/>
        <end position="50"/>
    </location>
</feature>
<dbReference type="RefSeq" id="WP_203856626.1">
    <property type="nucleotide sequence ID" value="NZ_BAAAZQ010000016.1"/>
</dbReference>
<comment type="caution">
    <text evidence="7">The sequence shown here is derived from an EMBL/GenBank/DDBJ whole genome shotgun (WGS) entry which is preliminary data.</text>
</comment>
<dbReference type="Pfam" id="PF01329">
    <property type="entry name" value="Pterin_4a"/>
    <property type="match status" value="1"/>
</dbReference>
<feature type="compositionally biased region" description="Pro residues" evidence="6">
    <location>
        <begin position="67"/>
        <end position="80"/>
    </location>
</feature>
<dbReference type="Gene3D" id="1.10.490.110">
    <property type="entry name" value="Uncharacterized conserved protein DUF2267"/>
    <property type="match status" value="1"/>
</dbReference>
<protein>
    <recommendedName>
        <fullName evidence="4">Putative pterin-4-alpha-carbinolamine dehydratase</fullName>
        <ecNumber evidence="3">4.2.1.96</ecNumber>
    </recommendedName>
</protein>
<dbReference type="InterPro" id="IPR036428">
    <property type="entry name" value="PCD_sf"/>
</dbReference>
<evidence type="ECO:0000256" key="1">
    <source>
        <dbReference type="ARBA" id="ARBA00001554"/>
    </source>
</evidence>
<feature type="compositionally biased region" description="Basic residues" evidence="6">
    <location>
        <begin position="13"/>
        <end position="25"/>
    </location>
</feature>
<dbReference type="EC" id="4.2.1.96" evidence="3"/>
<dbReference type="Proteomes" id="UP000621500">
    <property type="component" value="Unassembled WGS sequence"/>
</dbReference>
<organism evidence="7 8">
    <name type="scientific">Plantactinospora mayteni</name>
    <dbReference type="NCBI Taxonomy" id="566021"/>
    <lineage>
        <taxon>Bacteria</taxon>
        <taxon>Bacillati</taxon>
        <taxon>Actinomycetota</taxon>
        <taxon>Actinomycetes</taxon>
        <taxon>Micromonosporales</taxon>
        <taxon>Micromonosporaceae</taxon>
        <taxon>Plantactinospora</taxon>
    </lineage>
</organism>
<evidence type="ECO:0000256" key="2">
    <source>
        <dbReference type="ARBA" id="ARBA00006472"/>
    </source>
</evidence>
<keyword evidence="5" id="KW-0456">Lyase</keyword>
<dbReference type="EMBL" id="BONX01000008">
    <property type="protein sequence ID" value="GIG95006.1"/>
    <property type="molecule type" value="Genomic_DNA"/>
</dbReference>
<evidence type="ECO:0000256" key="3">
    <source>
        <dbReference type="ARBA" id="ARBA00013252"/>
    </source>
</evidence>
<evidence type="ECO:0000256" key="6">
    <source>
        <dbReference type="SAM" id="MobiDB-lite"/>
    </source>
</evidence>
<evidence type="ECO:0000313" key="7">
    <source>
        <dbReference type="EMBL" id="GIG95006.1"/>
    </source>
</evidence>
<accession>A0ABQ4EJV9</accession>
<gene>
    <name evidence="7" type="ORF">Pma05_15790</name>
</gene>
<sequence length="340" mass="36166">MSGKQTEGDNQRRRTLARQARQRGRRPSEVGATLGADKQLESLDRGRRDGPASAGRRKPNAERGGPGTPPPNPVERPTPTPDELVGTTTTDVAVIAYRDLVSDIGRRAGVDFEQARAAAGATVVALARALDSDDRERLLDAVPNQLHDDGSLAAGNRRRDLAGFLDEVARLTHRSPEQARYQAQATLSALAAQDSGLIDSLNLPPELRDLLGPPPAGGGLVDPAGATAALTDDELRDALATLPYWSGDRRRLTRSIELPPENLDRVLGRLARLRPETGRGPTVGRESPQTAVLTVRTRSLDAVTALDVALAHQIDDAIDEVGAGMAAPPPERSPGPRFGP</sequence>
<name>A0ABQ4EJV9_9ACTN</name>
<comment type="catalytic activity">
    <reaction evidence="1">
        <text>(4aS,6R)-4a-hydroxy-L-erythro-5,6,7,8-tetrahydrobiopterin = (6R)-L-erythro-6,7-dihydrobiopterin + H2O</text>
        <dbReference type="Rhea" id="RHEA:11920"/>
        <dbReference type="ChEBI" id="CHEBI:15377"/>
        <dbReference type="ChEBI" id="CHEBI:15642"/>
        <dbReference type="ChEBI" id="CHEBI:43120"/>
        <dbReference type="EC" id="4.2.1.96"/>
    </reaction>
</comment>
<proteinExistence type="inferred from homology"/>
<comment type="similarity">
    <text evidence="2">Belongs to the pterin-4-alpha-carbinolamine dehydratase family.</text>
</comment>
<dbReference type="Pfam" id="PF10025">
    <property type="entry name" value="DUF2267"/>
    <property type="match status" value="1"/>
</dbReference>
<keyword evidence="8" id="KW-1185">Reference proteome</keyword>
<feature type="region of interest" description="Disordered" evidence="6">
    <location>
        <begin position="1"/>
        <end position="87"/>
    </location>
</feature>
<reference evidence="7 8" key="1">
    <citation type="submission" date="2021-01" db="EMBL/GenBank/DDBJ databases">
        <title>Whole genome shotgun sequence of Plantactinospora mayteni NBRC 109088.</title>
        <authorList>
            <person name="Komaki H."/>
            <person name="Tamura T."/>
        </authorList>
    </citation>
    <scope>NUCLEOTIDE SEQUENCE [LARGE SCALE GENOMIC DNA]</scope>
    <source>
        <strain evidence="7 8">NBRC 109088</strain>
    </source>
</reference>
<evidence type="ECO:0000256" key="4">
    <source>
        <dbReference type="ARBA" id="ARBA00021735"/>
    </source>
</evidence>
<evidence type="ECO:0000256" key="5">
    <source>
        <dbReference type="ARBA" id="ARBA00023239"/>
    </source>
</evidence>
<feature type="compositionally biased region" description="Basic and acidic residues" evidence="6">
    <location>
        <begin position="1"/>
        <end position="12"/>
    </location>
</feature>
<evidence type="ECO:0000313" key="8">
    <source>
        <dbReference type="Proteomes" id="UP000621500"/>
    </source>
</evidence>